<evidence type="ECO:0000256" key="3">
    <source>
        <dbReference type="ARBA" id="ARBA00023163"/>
    </source>
</evidence>
<dbReference type="PANTHER" id="PTHR30146">
    <property type="entry name" value="LACI-RELATED TRANSCRIPTIONAL REPRESSOR"/>
    <property type="match status" value="1"/>
</dbReference>
<evidence type="ECO:0000256" key="1">
    <source>
        <dbReference type="ARBA" id="ARBA00023015"/>
    </source>
</evidence>
<name>A0A085JKA4_9GAMM</name>
<dbReference type="GO" id="GO:0003700">
    <property type="term" value="F:DNA-binding transcription factor activity"/>
    <property type="evidence" value="ECO:0007669"/>
    <property type="project" value="TreeGrafter"/>
</dbReference>
<dbReference type="eggNOG" id="COG1609">
    <property type="taxonomic scope" value="Bacteria"/>
</dbReference>
<dbReference type="Gene3D" id="1.10.260.40">
    <property type="entry name" value="lambda repressor-like DNA-binding domains"/>
    <property type="match status" value="1"/>
</dbReference>
<dbReference type="Proteomes" id="UP000028602">
    <property type="component" value="Unassembled WGS sequence"/>
</dbReference>
<dbReference type="CDD" id="cd06267">
    <property type="entry name" value="PBP1_LacI_sugar_binding-like"/>
    <property type="match status" value="1"/>
</dbReference>
<reference evidence="5 6" key="1">
    <citation type="submission" date="2014-05" db="EMBL/GenBank/DDBJ databases">
        <title>ATOL: Assembling a taxonomically balanced genome-scale reconstruction of the evolutionary history of the Enterobacteriaceae.</title>
        <authorList>
            <person name="Plunkett G.III."/>
            <person name="Neeno-Eckwall E.C."/>
            <person name="Glasner J.D."/>
            <person name="Perna N.T."/>
        </authorList>
    </citation>
    <scope>NUCLEOTIDE SEQUENCE [LARGE SCALE GENOMIC DNA]</scope>
    <source>
        <strain evidence="5 6">ATCC 33301</strain>
    </source>
</reference>
<dbReference type="GO" id="GO:0000976">
    <property type="term" value="F:transcription cis-regulatory region binding"/>
    <property type="evidence" value="ECO:0007669"/>
    <property type="project" value="TreeGrafter"/>
</dbReference>
<dbReference type="PROSITE" id="PS50932">
    <property type="entry name" value="HTH_LACI_2"/>
    <property type="match status" value="1"/>
</dbReference>
<dbReference type="SMART" id="SM00354">
    <property type="entry name" value="HTH_LACI"/>
    <property type="match status" value="1"/>
</dbReference>
<dbReference type="SUPFAM" id="SSF53822">
    <property type="entry name" value="Periplasmic binding protein-like I"/>
    <property type="match status" value="1"/>
</dbReference>
<dbReference type="InterPro" id="IPR010982">
    <property type="entry name" value="Lambda_DNA-bd_dom_sf"/>
</dbReference>
<comment type="caution">
    <text evidence="5">The sequence shown here is derived from an EMBL/GenBank/DDBJ whole genome shotgun (WGS) entry which is preliminary data.</text>
</comment>
<dbReference type="Gene3D" id="3.40.50.2300">
    <property type="match status" value="2"/>
</dbReference>
<evidence type="ECO:0000313" key="6">
    <source>
        <dbReference type="Proteomes" id="UP000028602"/>
    </source>
</evidence>
<organism evidence="5 6">
    <name type="scientific">Tatumella ptyseos ATCC 33301</name>
    <dbReference type="NCBI Taxonomy" id="1005995"/>
    <lineage>
        <taxon>Bacteria</taxon>
        <taxon>Pseudomonadati</taxon>
        <taxon>Pseudomonadota</taxon>
        <taxon>Gammaproteobacteria</taxon>
        <taxon>Enterobacterales</taxon>
        <taxon>Erwiniaceae</taxon>
        <taxon>Tatumella</taxon>
    </lineage>
</organism>
<dbReference type="AlphaFoldDB" id="A0A085JKA4"/>
<accession>A0A085JKA4</accession>
<evidence type="ECO:0000259" key="4">
    <source>
        <dbReference type="PROSITE" id="PS50932"/>
    </source>
</evidence>
<keyword evidence="1" id="KW-0805">Transcription regulation</keyword>
<dbReference type="InterPro" id="IPR028082">
    <property type="entry name" value="Peripla_BP_I"/>
</dbReference>
<dbReference type="RefSeq" id="WP_025901152.1">
    <property type="nucleotide sequence ID" value="NZ_ATMJ01000012.1"/>
</dbReference>
<dbReference type="EMBL" id="JMPR01000019">
    <property type="protein sequence ID" value="KFD20900.1"/>
    <property type="molecule type" value="Genomic_DNA"/>
</dbReference>
<keyword evidence="2" id="KW-0238">DNA-binding</keyword>
<dbReference type="SUPFAM" id="SSF47413">
    <property type="entry name" value="lambda repressor-like DNA-binding domains"/>
    <property type="match status" value="1"/>
</dbReference>
<dbReference type="OrthoDB" id="6790885at2"/>
<evidence type="ECO:0000313" key="5">
    <source>
        <dbReference type="EMBL" id="KFD20900.1"/>
    </source>
</evidence>
<dbReference type="InterPro" id="IPR046335">
    <property type="entry name" value="LacI/GalR-like_sensor"/>
</dbReference>
<dbReference type="Pfam" id="PF13377">
    <property type="entry name" value="Peripla_BP_3"/>
    <property type="match status" value="1"/>
</dbReference>
<dbReference type="InterPro" id="IPR000843">
    <property type="entry name" value="HTH_LacI"/>
</dbReference>
<proteinExistence type="predicted"/>
<gene>
    <name evidence="5" type="ORF">GTPT_1093</name>
</gene>
<sequence length="354" mass="38611">MVKRLTQRRVTREDVASLAGTSVAVVSYVINNGPRPVAEATRERVLQAIRQTGYQPNSIARALASGTSRTFGVVVPDISNSFIASLAHELLQESMRYGHVMLLGDSGDDCQREREIIQGLLNRQVDGLIYISADRHPHTDMIRRNGTPVVMLDGVEPEPGVSVLRMNERQAAREATAHLLSHGYREVGIITGPARMLNSRDRLQGWIDAMGNAGLAINPQWVVPADYTRHGGYQAALQLLAGPGYPRALFICNEQMATGSLRAFHQQGIRVPDDLAIVGFNGTDQGAYLLPSLTSVRQPIADIAATAIRLLHTWQADAGLHEIRHYLDVGESCGCPAGSPLTESGRGKYETDNY</sequence>
<protein>
    <submittedName>
        <fullName evidence="5">LacI family transcriptional regulator</fullName>
    </submittedName>
</protein>
<dbReference type="PANTHER" id="PTHR30146:SF109">
    <property type="entry name" value="HTH-TYPE TRANSCRIPTIONAL REGULATOR GALS"/>
    <property type="match status" value="1"/>
</dbReference>
<dbReference type="CDD" id="cd01392">
    <property type="entry name" value="HTH_LacI"/>
    <property type="match status" value="1"/>
</dbReference>
<dbReference type="Pfam" id="PF00356">
    <property type="entry name" value="LacI"/>
    <property type="match status" value="1"/>
</dbReference>
<keyword evidence="3" id="KW-0804">Transcription</keyword>
<evidence type="ECO:0000256" key="2">
    <source>
        <dbReference type="ARBA" id="ARBA00023125"/>
    </source>
</evidence>
<feature type="domain" description="HTH lacI-type" evidence="4">
    <location>
        <begin position="10"/>
        <end position="65"/>
    </location>
</feature>
<keyword evidence="6" id="KW-1185">Reference proteome</keyword>